<dbReference type="GO" id="GO:0032259">
    <property type="term" value="P:methylation"/>
    <property type="evidence" value="ECO:0007669"/>
    <property type="project" value="UniProtKB-KW"/>
</dbReference>
<dbReference type="Pfam" id="PF13489">
    <property type="entry name" value="Methyltransf_23"/>
    <property type="match status" value="1"/>
</dbReference>
<dbReference type="PANTHER" id="PTHR43861">
    <property type="entry name" value="TRANS-ACONITATE 2-METHYLTRANSFERASE-RELATED"/>
    <property type="match status" value="1"/>
</dbReference>
<proteinExistence type="predicted"/>
<keyword evidence="1" id="KW-0808">Transferase</keyword>
<reference evidence="2" key="1">
    <citation type="submission" date="2016-10" db="EMBL/GenBank/DDBJ databases">
        <authorList>
            <person name="Varghese N."/>
            <person name="Submissions S."/>
        </authorList>
    </citation>
    <scope>NUCLEOTIDE SEQUENCE [LARGE SCALE GENOMIC DNA]</scope>
    <source>
        <strain evidence="2">DSM 16995</strain>
    </source>
</reference>
<dbReference type="Gene3D" id="3.40.50.150">
    <property type="entry name" value="Vaccinia Virus protein VP39"/>
    <property type="match status" value="1"/>
</dbReference>
<gene>
    <name evidence="1" type="ORF">SAMN05660337_0178</name>
</gene>
<name>A0A1G9B6R8_9BACT</name>
<evidence type="ECO:0000313" key="2">
    <source>
        <dbReference type="Proteomes" id="UP000199053"/>
    </source>
</evidence>
<dbReference type="EMBL" id="FNGA01000001">
    <property type="protein sequence ID" value="SDK35221.1"/>
    <property type="molecule type" value="Genomic_DNA"/>
</dbReference>
<keyword evidence="1" id="KW-0489">Methyltransferase</keyword>
<dbReference type="GO" id="GO:0008168">
    <property type="term" value="F:methyltransferase activity"/>
    <property type="evidence" value="ECO:0007669"/>
    <property type="project" value="UniProtKB-KW"/>
</dbReference>
<organism evidence="1 2">
    <name type="scientific">Maridesulfovibrio ferrireducens</name>
    <dbReference type="NCBI Taxonomy" id="246191"/>
    <lineage>
        <taxon>Bacteria</taxon>
        <taxon>Pseudomonadati</taxon>
        <taxon>Thermodesulfobacteriota</taxon>
        <taxon>Desulfovibrionia</taxon>
        <taxon>Desulfovibrionales</taxon>
        <taxon>Desulfovibrionaceae</taxon>
        <taxon>Maridesulfovibrio</taxon>
    </lineage>
</organism>
<protein>
    <submittedName>
        <fullName evidence="1">Methyltransferase domain-containing protein</fullName>
    </submittedName>
</protein>
<dbReference type="PANTHER" id="PTHR43861:SF6">
    <property type="entry name" value="METHYLTRANSFERASE TYPE 11"/>
    <property type="match status" value="1"/>
</dbReference>
<evidence type="ECO:0000313" key="1">
    <source>
        <dbReference type="EMBL" id="SDK35221.1"/>
    </source>
</evidence>
<dbReference type="SUPFAM" id="SSF53335">
    <property type="entry name" value="S-adenosyl-L-methionine-dependent methyltransferases"/>
    <property type="match status" value="1"/>
</dbReference>
<accession>A0A1G9B6R8</accession>
<sequence>MVCNSCGHPQKDISEQWLADINEIYSKYEMYPLSEGSEPLLFSDTGTPTPRSRVLLENFLSTFPLNQSGKLLDIGCGNGSLLKQFHKLKPHWNLYGHEQSGRQEDILSLDGVEGYYSGELDSISNQFNVIIMTYVIEHLINPIEILKKIQHLLLPGGLFVVQTSYFNDNPFDLMVCDHCSHFTPETLAVAAQKSGFSIKHVTDQWIAKEIGFVAQAGTDKEISIDADKTKTNLDNGLLWLQKLAEDSKHKANDKVVGIFGTAVAGTWLAASLEGKAAFFVDENPTQHGKFHMKIPIISPEKVPAGAAVIMGFLPNLACKIAARLSIQYPEIEFIIPNS</sequence>
<keyword evidence="2" id="KW-1185">Reference proteome</keyword>
<dbReference type="AlphaFoldDB" id="A0A1G9B6R8"/>
<dbReference type="STRING" id="246191.SAMN05660337_0178"/>
<dbReference type="InterPro" id="IPR029063">
    <property type="entry name" value="SAM-dependent_MTases_sf"/>
</dbReference>
<dbReference type="Proteomes" id="UP000199053">
    <property type="component" value="Unassembled WGS sequence"/>
</dbReference>